<dbReference type="GO" id="GO:0016780">
    <property type="term" value="F:phosphotransferase activity, for other substituted phosphate groups"/>
    <property type="evidence" value="ECO:0007669"/>
    <property type="project" value="InterPro"/>
</dbReference>
<dbReference type="GO" id="GO:0016020">
    <property type="term" value="C:membrane"/>
    <property type="evidence" value="ECO:0007669"/>
    <property type="project" value="InterPro"/>
</dbReference>
<feature type="transmembrane region" description="Helical" evidence="3">
    <location>
        <begin position="111"/>
        <end position="131"/>
    </location>
</feature>
<dbReference type="OrthoDB" id="9785831at2"/>
<keyword evidence="3" id="KW-0812">Transmembrane</keyword>
<dbReference type="eggNOG" id="COG0558">
    <property type="taxonomic scope" value="Bacteria"/>
</dbReference>
<evidence type="ECO:0000256" key="1">
    <source>
        <dbReference type="ARBA" id="ARBA00022679"/>
    </source>
</evidence>
<feature type="transmembrane region" description="Helical" evidence="3">
    <location>
        <begin position="151"/>
        <end position="179"/>
    </location>
</feature>
<dbReference type="Gene3D" id="1.20.120.1760">
    <property type="match status" value="1"/>
</dbReference>
<sequence>MSYLTRELKPYIEKGLGPLVETLHRLGVTPNSITLTGFLLVCAGSYVLYAGQKLPAVLLLTLGATMDMLDGVLARRSGRRDPFGAFLDSFLDRLSDAAPMVAIAMSSESKLLLLLSFTTMITSFGVSYARARAEGLGFNINVGLFERPERWILFLTGLVLDMLTLTLIILSVGSTVTILQRVYTLRKLTERR</sequence>
<dbReference type="EMBL" id="CP001931">
    <property type="protein sequence ID" value="ADC89341.1"/>
    <property type="molecule type" value="Genomic_DNA"/>
</dbReference>
<dbReference type="Pfam" id="PF01066">
    <property type="entry name" value="CDP-OH_P_transf"/>
    <property type="match status" value="1"/>
</dbReference>
<protein>
    <submittedName>
        <fullName evidence="4">CDP-alcohol phosphatidyltransferase</fullName>
    </submittedName>
</protein>
<dbReference type="HOGENOM" id="CLU_080384_1_0_0"/>
<organism evidence="4 5">
    <name type="scientific">Thermocrinis albus (strain DSM 14484 / JCM 11386 / HI 11/12)</name>
    <dbReference type="NCBI Taxonomy" id="638303"/>
    <lineage>
        <taxon>Bacteria</taxon>
        <taxon>Pseudomonadati</taxon>
        <taxon>Aquificota</taxon>
        <taxon>Aquificia</taxon>
        <taxon>Aquificales</taxon>
        <taxon>Aquificaceae</taxon>
        <taxon>Thermocrinis</taxon>
    </lineage>
</organism>
<comment type="similarity">
    <text evidence="2">Belongs to the CDP-alcohol phosphatidyltransferase class-I family.</text>
</comment>
<dbReference type="RefSeq" id="WP_012991748.1">
    <property type="nucleotide sequence ID" value="NC_013894.1"/>
</dbReference>
<name>D3SQA4_THEAH</name>
<evidence type="ECO:0000313" key="4">
    <source>
        <dbReference type="EMBL" id="ADC89341.1"/>
    </source>
</evidence>
<dbReference type="InterPro" id="IPR048254">
    <property type="entry name" value="CDP_ALCOHOL_P_TRANSF_CS"/>
</dbReference>
<feature type="transmembrane region" description="Helical" evidence="3">
    <location>
        <begin position="33"/>
        <end position="50"/>
    </location>
</feature>
<keyword evidence="1 2" id="KW-0808">Transferase</keyword>
<keyword evidence="3" id="KW-1133">Transmembrane helix</keyword>
<dbReference type="PROSITE" id="PS00379">
    <property type="entry name" value="CDP_ALCOHOL_P_TRANSF"/>
    <property type="match status" value="1"/>
</dbReference>
<dbReference type="AlphaFoldDB" id="D3SQA4"/>
<gene>
    <name evidence="4" type="ordered locus">Thal_0708</name>
</gene>
<evidence type="ECO:0000256" key="2">
    <source>
        <dbReference type="RuleBase" id="RU003750"/>
    </source>
</evidence>
<dbReference type="InterPro" id="IPR043130">
    <property type="entry name" value="CDP-OH_PTrfase_TM_dom"/>
</dbReference>
<reference evidence="5" key="1">
    <citation type="journal article" date="2010" name="Stand. Genomic Sci.">
        <title>Complete genome sequence of Thermocrinis albus type strain (HI 11/12T).</title>
        <authorList>
            <person name="Wirth R."/>
            <person name="Sikorski J."/>
            <person name="Brambilla E."/>
            <person name="Misra M."/>
            <person name="Lapidus A."/>
            <person name="Copeland A."/>
            <person name="Nolan M."/>
            <person name="Lucas S."/>
            <person name="Chen F."/>
            <person name="Tice H."/>
            <person name="Cheng J.F."/>
            <person name="Han C."/>
            <person name="Detter J.C."/>
            <person name="Tapia R."/>
            <person name="Bruce D."/>
            <person name="Goodwin L."/>
            <person name="Pitluck S."/>
            <person name="Pati A."/>
            <person name="Anderson I."/>
            <person name="Ivanova N."/>
            <person name="Mavromatis K."/>
            <person name="Mikhailova N."/>
            <person name="Chen A."/>
            <person name="Palaniappan K."/>
            <person name="Bilek Y."/>
            <person name="Hader T."/>
            <person name="Land M."/>
            <person name="Hauser L."/>
            <person name="Chang Y.J."/>
            <person name="Jeffries C.D."/>
            <person name="Tindall B.J."/>
            <person name="Rohde M."/>
            <person name="Goker M."/>
            <person name="Bristow J."/>
            <person name="Eisen J.A."/>
            <person name="Markowitz V."/>
            <person name="Hugenholtz P."/>
            <person name="Kyrpides N.C."/>
            <person name="Klenk H.P."/>
        </authorList>
    </citation>
    <scope>NUCLEOTIDE SEQUENCE [LARGE SCALE GENOMIC DNA]</scope>
    <source>
        <strain evidence="5">DSM 14484 / JCM 11386 / HI 11/12</strain>
    </source>
</reference>
<dbReference type="GO" id="GO:0008654">
    <property type="term" value="P:phospholipid biosynthetic process"/>
    <property type="evidence" value="ECO:0007669"/>
    <property type="project" value="InterPro"/>
</dbReference>
<accession>D3SQA4</accession>
<evidence type="ECO:0000313" key="5">
    <source>
        <dbReference type="Proteomes" id="UP000002043"/>
    </source>
</evidence>
<dbReference type="STRING" id="638303.Thal_0708"/>
<proteinExistence type="inferred from homology"/>
<dbReference type="Proteomes" id="UP000002043">
    <property type="component" value="Chromosome"/>
</dbReference>
<dbReference type="InterPro" id="IPR000462">
    <property type="entry name" value="CDP-OH_P_trans"/>
</dbReference>
<keyword evidence="3" id="KW-0472">Membrane</keyword>
<dbReference type="KEGG" id="tal:Thal_0708"/>
<keyword evidence="5" id="KW-1185">Reference proteome</keyword>
<evidence type="ECO:0000256" key="3">
    <source>
        <dbReference type="SAM" id="Phobius"/>
    </source>
</evidence>